<reference evidence="3" key="2">
    <citation type="submission" date="2019-07" db="EMBL/GenBank/DDBJ databases">
        <authorList>
            <person name="Yang Y."/>
            <person name="Bocs S."/>
            <person name="Baudouin L."/>
        </authorList>
    </citation>
    <scope>NUCLEOTIDE SEQUENCE</scope>
    <source>
        <tissue evidence="3">Spear leaf of Hainan Tall coconut</tissue>
    </source>
</reference>
<dbReference type="OrthoDB" id="270189at2759"/>
<dbReference type="Proteomes" id="UP000797356">
    <property type="component" value="Chromosome 3"/>
</dbReference>
<accession>A0A8K0I2W1</accession>
<keyword evidence="1" id="KW-0540">Nuclease</keyword>
<reference evidence="3" key="1">
    <citation type="journal article" date="2017" name="Gigascience">
        <title>The genome draft of coconut (Cocos nucifera).</title>
        <authorList>
            <person name="Xiao Y."/>
            <person name="Xu P."/>
            <person name="Fan H."/>
            <person name="Baudouin L."/>
            <person name="Xia W."/>
            <person name="Bocs S."/>
            <person name="Xu J."/>
            <person name="Li Q."/>
            <person name="Guo A."/>
            <person name="Zhou L."/>
            <person name="Li J."/>
            <person name="Wu Y."/>
            <person name="Ma Z."/>
            <person name="Armero A."/>
            <person name="Issali A.E."/>
            <person name="Liu N."/>
            <person name="Peng M."/>
            <person name="Yang Y."/>
        </authorList>
    </citation>
    <scope>NUCLEOTIDE SEQUENCE</scope>
    <source>
        <tissue evidence="3">Spear leaf of Hainan Tall coconut</tissue>
    </source>
</reference>
<name>A0A8K0I2W1_COCNU</name>
<dbReference type="InterPro" id="IPR012337">
    <property type="entry name" value="RNaseH-like_sf"/>
</dbReference>
<sequence>MNILSNTFSLLHVDAEDDKEQIASLTVAKDKKHATNSDTDKKTGKLSGKTTTLEIDKINEESLSSSSGNYRMPLAWIDLEMTGIILYFLEVDCDLLAGLNIEVDRILEIACVVTDGKLAKSVELLIAPRSFSFRSISFLKLYDFNHDLATSSIQGPDLVISQTKECLDSMGQWCRDHHAASGPMYVYVISGVIDFVKKHVGSDTPLLAGNSVYVDFLFLKGIKVQPATFYGFECLQWSSSGSEHDKNDKSEVDIL</sequence>
<dbReference type="GO" id="GO:0005739">
    <property type="term" value="C:mitochondrion"/>
    <property type="evidence" value="ECO:0007669"/>
    <property type="project" value="TreeGrafter"/>
</dbReference>
<keyword evidence="2" id="KW-0269">Exonuclease</keyword>
<keyword evidence="2" id="KW-0378">Hydrolase</keyword>
<organism evidence="3 4">
    <name type="scientific">Cocos nucifera</name>
    <name type="common">Coconut palm</name>
    <dbReference type="NCBI Taxonomy" id="13894"/>
    <lineage>
        <taxon>Eukaryota</taxon>
        <taxon>Viridiplantae</taxon>
        <taxon>Streptophyta</taxon>
        <taxon>Embryophyta</taxon>
        <taxon>Tracheophyta</taxon>
        <taxon>Spermatophyta</taxon>
        <taxon>Magnoliopsida</taxon>
        <taxon>Liliopsida</taxon>
        <taxon>Arecaceae</taxon>
        <taxon>Arecoideae</taxon>
        <taxon>Cocoseae</taxon>
        <taxon>Attaleinae</taxon>
        <taxon>Cocos</taxon>
    </lineage>
</organism>
<dbReference type="SUPFAM" id="SSF53098">
    <property type="entry name" value="Ribonuclease H-like"/>
    <property type="match status" value="1"/>
</dbReference>
<dbReference type="GO" id="GO:0000175">
    <property type="term" value="F:3'-5'-RNA exonuclease activity"/>
    <property type="evidence" value="ECO:0007669"/>
    <property type="project" value="InterPro"/>
</dbReference>
<dbReference type="Gene3D" id="3.30.420.10">
    <property type="entry name" value="Ribonuclease H-like superfamily/Ribonuclease H"/>
    <property type="match status" value="1"/>
</dbReference>
<evidence type="ECO:0000256" key="2">
    <source>
        <dbReference type="ARBA" id="ARBA00022839"/>
    </source>
</evidence>
<gene>
    <name evidence="3" type="ORF">COCNU_03G009340</name>
</gene>
<dbReference type="PANTHER" id="PTHR11046">
    <property type="entry name" value="OLIGORIBONUCLEASE, MITOCHONDRIAL"/>
    <property type="match status" value="1"/>
</dbReference>
<dbReference type="EMBL" id="CM017874">
    <property type="protein sequence ID" value="KAG1334815.1"/>
    <property type="molecule type" value="Genomic_DNA"/>
</dbReference>
<evidence type="ECO:0000256" key="1">
    <source>
        <dbReference type="ARBA" id="ARBA00022722"/>
    </source>
</evidence>
<dbReference type="InterPro" id="IPR022894">
    <property type="entry name" value="Oligoribonuclease"/>
</dbReference>
<dbReference type="PANTHER" id="PTHR11046:SF0">
    <property type="entry name" value="OLIGORIBONUCLEASE, MITOCHONDRIAL"/>
    <property type="match status" value="1"/>
</dbReference>
<evidence type="ECO:0000313" key="4">
    <source>
        <dbReference type="Proteomes" id="UP000797356"/>
    </source>
</evidence>
<comment type="caution">
    <text evidence="3">The sequence shown here is derived from an EMBL/GenBank/DDBJ whole genome shotgun (WGS) entry which is preliminary data.</text>
</comment>
<dbReference type="GO" id="GO:0003676">
    <property type="term" value="F:nucleic acid binding"/>
    <property type="evidence" value="ECO:0007669"/>
    <property type="project" value="InterPro"/>
</dbReference>
<dbReference type="InterPro" id="IPR036397">
    <property type="entry name" value="RNaseH_sf"/>
</dbReference>
<dbReference type="AlphaFoldDB" id="A0A8K0I2W1"/>
<keyword evidence="4" id="KW-1185">Reference proteome</keyword>
<proteinExistence type="predicted"/>
<protein>
    <submittedName>
        <fullName evidence="3">Oligoribonuclease</fullName>
    </submittedName>
</protein>
<evidence type="ECO:0000313" key="3">
    <source>
        <dbReference type="EMBL" id="KAG1334815.1"/>
    </source>
</evidence>